<evidence type="ECO:0000256" key="4">
    <source>
        <dbReference type="ARBA" id="ARBA00022840"/>
    </source>
</evidence>
<evidence type="ECO:0000259" key="8">
    <source>
        <dbReference type="PROSITE" id="PS00089"/>
    </source>
</evidence>
<reference evidence="9 10" key="1">
    <citation type="submission" date="2020-07" db="EMBL/GenBank/DDBJ databases">
        <title>Halosimplex pelagicum sp. nov. and Halosimplex rubrum sp. nov., isolated from salted brown alga Laminaria, and emended description of the genus Halosimplex.</title>
        <authorList>
            <person name="Cui H."/>
        </authorList>
    </citation>
    <scope>NUCLEOTIDE SEQUENCE [LARGE SCALE GENOMIC DNA]</scope>
    <source>
        <strain evidence="9 10">R27</strain>
    </source>
</reference>
<evidence type="ECO:0000256" key="6">
    <source>
        <dbReference type="RuleBase" id="RU003410"/>
    </source>
</evidence>
<keyword evidence="5 6" id="KW-0560">Oxidoreductase</keyword>
<dbReference type="Pfam" id="PF02867">
    <property type="entry name" value="Ribonuc_red_lgC"/>
    <property type="match status" value="1"/>
</dbReference>
<dbReference type="InterPro" id="IPR013346">
    <property type="entry name" value="NrdE_NrdA_C"/>
</dbReference>
<evidence type="ECO:0000256" key="2">
    <source>
        <dbReference type="ARBA" id="ARBA00012274"/>
    </source>
</evidence>
<evidence type="ECO:0000313" key="10">
    <source>
        <dbReference type="Proteomes" id="UP000509667"/>
    </source>
</evidence>
<dbReference type="PROSITE" id="PS00089">
    <property type="entry name" value="RIBORED_LARGE"/>
    <property type="match status" value="1"/>
</dbReference>
<dbReference type="InterPro" id="IPR039718">
    <property type="entry name" value="Rrm1"/>
</dbReference>
<evidence type="ECO:0000256" key="5">
    <source>
        <dbReference type="ARBA" id="ARBA00023002"/>
    </source>
</evidence>
<gene>
    <name evidence="9" type="ORF">HZS55_07265</name>
</gene>
<feature type="region of interest" description="Disordered" evidence="7">
    <location>
        <begin position="807"/>
        <end position="852"/>
    </location>
</feature>
<dbReference type="PRINTS" id="PR01183">
    <property type="entry name" value="RIBORDTASEM1"/>
</dbReference>
<keyword evidence="3" id="KW-0547">Nucleotide-binding</keyword>
<dbReference type="GO" id="GO:0009263">
    <property type="term" value="P:deoxyribonucleotide biosynthetic process"/>
    <property type="evidence" value="ECO:0007669"/>
    <property type="project" value="UniProtKB-KW"/>
</dbReference>
<organism evidence="9 10">
    <name type="scientific">Halosimplex rubrum</name>
    <dbReference type="NCBI Taxonomy" id="869889"/>
    <lineage>
        <taxon>Archaea</taxon>
        <taxon>Methanobacteriati</taxon>
        <taxon>Methanobacteriota</taxon>
        <taxon>Stenosarchaea group</taxon>
        <taxon>Halobacteria</taxon>
        <taxon>Halobacteriales</taxon>
        <taxon>Haloarculaceae</taxon>
        <taxon>Halosimplex</taxon>
    </lineage>
</organism>
<dbReference type="Gene3D" id="3.20.70.20">
    <property type="match status" value="1"/>
</dbReference>
<dbReference type="PANTHER" id="PTHR11573:SF6">
    <property type="entry name" value="RIBONUCLEOSIDE-DIPHOSPHATE REDUCTASE LARGE SUBUNIT"/>
    <property type="match status" value="1"/>
</dbReference>
<dbReference type="RefSeq" id="WP_179911035.1">
    <property type="nucleotide sequence ID" value="NZ_CP058910.1"/>
</dbReference>
<evidence type="ECO:0000256" key="7">
    <source>
        <dbReference type="SAM" id="MobiDB-lite"/>
    </source>
</evidence>
<evidence type="ECO:0000313" key="9">
    <source>
        <dbReference type="EMBL" id="QLH77105.1"/>
    </source>
</evidence>
<dbReference type="FunFam" id="3.20.70.20:FF:000009">
    <property type="entry name" value="Ribonucleoside-diphosphate reductase"/>
    <property type="match status" value="1"/>
</dbReference>
<keyword evidence="6" id="KW-0215">Deoxyribonucleotide synthesis</keyword>
<keyword evidence="10" id="KW-1185">Reference proteome</keyword>
<proteinExistence type="inferred from homology"/>
<dbReference type="Pfam" id="PF00317">
    <property type="entry name" value="Ribonuc_red_lgN"/>
    <property type="match status" value="1"/>
</dbReference>
<dbReference type="GO" id="GO:0004748">
    <property type="term" value="F:ribonucleoside-diphosphate reductase activity, thioredoxin disulfide as acceptor"/>
    <property type="evidence" value="ECO:0007669"/>
    <property type="project" value="UniProtKB-EC"/>
</dbReference>
<dbReference type="NCBIfam" id="TIGR02506">
    <property type="entry name" value="NrdE_NrdA"/>
    <property type="match status" value="1"/>
</dbReference>
<dbReference type="KEGG" id="hrr:HZS55_07265"/>
<comment type="function">
    <text evidence="6">Provides the precursors necessary for DNA synthesis. Catalyzes the biosynthesis of deoxyribonucleotides from the corresponding ribonucleotides.</text>
</comment>
<dbReference type="Proteomes" id="UP000509667">
    <property type="component" value="Chromosome"/>
</dbReference>
<protein>
    <recommendedName>
        <fullName evidence="2 6">Ribonucleoside-diphosphate reductase</fullName>
        <ecNumber evidence="2 6">1.17.4.1</ecNumber>
    </recommendedName>
</protein>
<dbReference type="EC" id="1.17.4.1" evidence="2 6"/>
<dbReference type="NCBIfam" id="NF005544">
    <property type="entry name" value="PRK07207.1"/>
    <property type="match status" value="1"/>
</dbReference>
<evidence type="ECO:0000256" key="1">
    <source>
        <dbReference type="ARBA" id="ARBA00010406"/>
    </source>
</evidence>
<dbReference type="UniPathway" id="UPA00326"/>
<accession>A0A7D5P465</accession>
<dbReference type="CDD" id="cd01679">
    <property type="entry name" value="RNR_I"/>
    <property type="match status" value="1"/>
</dbReference>
<name>A0A7D5P465_9EURY</name>
<dbReference type="InterPro" id="IPR008926">
    <property type="entry name" value="RNR_R1-su_N"/>
</dbReference>
<dbReference type="InterPro" id="IPR013509">
    <property type="entry name" value="RNR_lsu_N"/>
</dbReference>
<dbReference type="GO" id="GO:0005971">
    <property type="term" value="C:ribonucleoside-diphosphate reductase complex"/>
    <property type="evidence" value="ECO:0007669"/>
    <property type="project" value="TreeGrafter"/>
</dbReference>
<dbReference type="OrthoDB" id="6188at2157"/>
<feature type="domain" description="Ribonucleotide reductase large subunit" evidence="8">
    <location>
        <begin position="630"/>
        <end position="652"/>
    </location>
</feature>
<dbReference type="SUPFAM" id="SSF48168">
    <property type="entry name" value="R1 subunit of ribonucleotide reductase, N-terminal domain"/>
    <property type="match status" value="1"/>
</dbReference>
<dbReference type="InterPro" id="IPR000788">
    <property type="entry name" value="RNR_lg_C"/>
</dbReference>
<dbReference type="GeneID" id="56077650"/>
<comment type="similarity">
    <text evidence="1 6">Belongs to the ribonucleoside diphosphate reductase large chain family.</text>
</comment>
<sequence length="852" mass="94990">MSTLTAQSTIRSVLERARTGHEDIIDDETLDELVESVERSLYDGVDADDRDEGIVGELTARIERHPAYDDAAARVARRKHFRAVTGEDPPGDGWALPADEDGRVTDDADLDDDYADAYREAFVEGIEQGVRADIVDERLLTYDLAEMAAAIRPERDERFDHIAVDTLAQRYFLDDDGDPLELPQAFWMRVAMGIALREPVDDRADRAREFYELLSTLRFVHSSPTLFHAGTTHPQLASCYVTTVPDDLEGIFDAYKSHAKLSKWSGGLGTDWTPVRASGSLIESTGVESTGTVPFLKISNDVTAAINRSGKRRGAACAYMEPWHLDYPDFLDLKRNTGDERRRTHDMNTAAWVPDLFMKRVAADEQWTLFSPDEVPDLHEAHGEEFEELYREYERKADAGELRQYERVDAADLWRDTLTRLFETGHPWITFKDACNVRSPQDHAGTIRSSNLCTEITLNTSTEETAVCNLGSVNLSEHVTGAARSAAENASGETASDGIQREKLEDTVETAMRMLDNVVDLNFYPTDRSADSNMTHRPIGLGMMGFHEALIEQRVPMNSERAVAFADEVTEFVAYNAILASSKLAAERGTYDSYEGSKWDRGLLPQDTVDLLEAERGREVDVDVEERLDWDRVREHVAEHGMRNSNTMAVAPTATISTIAGTSASIEPLYSNLYVKSNMSGDFTVVNDDLVADLEGRGLWTDEIRDRIKFHDGSVQEIAEIPDDLRELYRTAFEVDPRHQLRLSAARGVWIDQSQSHNVFFPETDGSLLADVYETAWDLGLKTTYYLRTLGASQFEKSTLDMGEYGRTQTKERGGDVADGDGSASDESAGADGDRADGDLPSVEDPTCDACQ</sequence>
<dbReference type="EMBL" id="CP058910">
    <property type="protein sequence ID" value="QLH77105.1"/>
    <property type="molecule type" value="Genomic_DNA"/>
</dbReference>
<evidence type="ECO:0000256" key="3">
    <source>
        <dbReference type="ARBA" id="ARBA00022741"/>
    </source>
</evidence>
<dbReference type="PANTHER" id="PTHR11573">
    <property type="entry name" value="RIBONUCLEOSIDE-DIPHOSPHATE REDUCTASE LARGE CHAIN"/>
    <property type="match status" value="1"/>
</dbReference>
<dbReference type="GO" id="GO:0005524">
    <property type="term" value="F:ATP binding"/>
    <property type="evidence" value="ECO:0007669"/>
    <property type="project" value="UniProtKB-KW"/>
</dbReference>
<feature type="compositionally biased region" description="Low complexity" evidence="7">
    <location>
        <begin position="820"/>
        <end position="831"/>
    </location>
</feature>
<dbReference type="SUPFAM" id="SSF51998">
    <property type="entry name" value="PFL-like glycyl radical enzymes"/>
    <property type="match status" value="1"/>
</dbReference>
<dbReference type="AlphaFoldDB" id="A0A7D5P465"/>
<comment type="catalytic activity">
    <reaction evidence="6">
        <text>a 2'-deoxyribonucleoside 5'-diphosphate + [thioredoxin]-disulfide + H2O = a ribonucleoside 5'-diphosphate + [thioredoxin]-dithiol</text>
        <dbReference type="Rhea" id="RHEA:23252"/>
        <dbReference type="Rhea" id="RHEA-COMP:10698"/>
        <dbReference type="Rhea" id="RHEA-COMP:10700"/>
        <dbReference type="ChEBI" id="CHEBI:15377"/>
        <dbReference type="ChEBI" id="CHEBI:29950"/>
        <dbReference type="ChEBI" id="CHEBI:50058"/>
        <dbReference type="ChEBI" id="CHEBI:57930"/>
        <dbReference type="ChEBI" id="CHEBI:73316"/>
        <dbReference type="EC" id="1.17.4.1"/>
    </reaction>
</comment>
<keyword evidence="4" id="KW-0067">ATP-binding</keyword>